<dbReference type="GO" id="GO:0008168">
    <property type="term" value="F:methyltransferase activity"/>
    <property type="evidence" value="ECO:0007669"/>
    <property type="project" value="InterPro"/>
</dbReference>
<evidence type="ECO:0000313" key="3">
    <source>
        <dbReference type="EMBL" id="KAJ8480643.1"/>
    </source>
</evidence>
<evidence type="ECO:0000256" key="1">
    <source>
        <dbReference type="ARBA" id="ARBA00022723"/>
    </source>
</evidence>
<dbReference type="GO" id="GO:0046872">
    <property type="term" value="F:metal ion binding"/>
    <property type="evidence" value="ECO:0007669"/>
    <property type="project" value="UniProtKB-KW"/>
</dbReference>
<dbReference type="InterPro" id="IPR042086">
    <property type="entry name" value="MeTrfase_capping"/>
</dbReference>
<comment type="caution">
    <text evidence="3">The sequence shown here is derived from an EMBL/GenBank/DDBJ whole genome shotgun (WGS) entry which is preliminary data.</text>
</comment>
<keyword evidence="1" id="KW-0479">Metal-binding</keyword>
<sequence length="68" mass="7820">MGYLWGLLAKALNALVTEGIIQEQKLVTFDLPVYSPSMEEVKAVIHKDDQFDTEQAQIFETNWDPYDD</sequence>
<dbReference type="InterPro" id="IPR005299">
    <property type="entry name" value="MeTrfase_7"/>
</dbReference>
<proteinExistence type="predicted"/>
<keyword evidence="2" id="KW-0460">Magnesium</keyword>
<accession>A0AAV8QZ07</accession>
<organism evidence="3 4">
    <name type="scientific">Ensete ventricosum</name>
    <name type="common">Abyssinian banana</name>
    <name type="synonym">Musa ensete</name>
    <dbReference type="NCBI Taxonomy" id="4639"/>
    <lineage>
        <taxon>Eukaryota</taxon>
        <taxon>Viridiplantae</taxon>
        <taxon>Streptophyta</taxon>
        <taxon>Embryophyta</taxon>
        <taxon>Tracheophyta</taxon>
        <taxon>Spermatophyta</taxon>
        <taxon>Magnoliopsida</taxon>
        <taxon>Liliopsida</taxon>
        <taxon>Zingiberales</taxon>
        <taxon>Musaceae</taxon>
        <taxon>Ensete</taxon>
    </lineage>
</organism>
<evidence type="ECO:0000313" key="4">
    <source>
        <dbReference type="Proteomes" id="UP001222027"/>
    </source>
</evidence>
<name>A0AAV8QZ07_ENSVE</name>
<reference evidence="3 4" key="1">
    <citation type="submission" date="2022-12" db="EMBL/GenBank/DDBJ databases">
        <title>Chromosome-scale assembly of the Ensete ventricosum genome.</title>
        <authorList>
            <person name="Dussert Y."/>
            <person name="Stocks J."/>
            <person name="Wendawek A."/>
            <person name="Woldeyes F."/>
            <person name="Nichols R.A."/>
            <person name="Borrell J.S."/>
        </authorList>
    </citation>
    <scope>NUCLEOTIDE SEQUENCE [LARGE SCALE GENOMIC DNA]</scope>
    <source>
        <strain evidence="4">cv. Maze</strain>
        <tissue evidence="3">Seeds</tissue>
    </source>
</reference>
<dbReference type="Pfam" id="PF03492">
    <property type="entry name" value="Methyltransf_7"/>
    <property type="match status" value="1"/>
</dbReference>
<protein>
    <submittedName>
        <fullName evidence="3">Uncharacterized protein</fullName>
    </submittedName>
</protein>
<gene>
    <name evidence="3" type="ORF">OPV22_024370</name>
</gene>
<evidence type="ECO:0000256" key="2">
    <source>
        <dbReference type="ARBA" id="ARBA00022842"/>
    </source>
</evidence>
<keyword evidence="4" id="KW-1185">Reference proteome</keyword>
<dbReference type="AlphaFoldDB" id="A0AAV8QZ07"/>
<dbReference type="Proteomes" id="UP001222027">
    <property type="component" value="Unassembled WGS sequence"/>
</dbReference>
<dbReference type="Gene3D" id="1.10.1200.270">
    <property type="entry name" value="Methyltransferase, alpha-helical capping domain"/>
    <property type="match status" value="1"/>
</dbReference>
<dbReference type="Gene3D" id="3.40.50.150">
    <property type="entry name" value="Vaccinia Virus protein VP39"/>
    <property type="match status" value="1"/>
</dbReference>
<dbReference type="PANTHER" id="PTHR31009">
    <property type="entry name" value="S-ADENOSYL-L-METHIONINE:CARBOXYL METHYLTRANSFERASE FAMILY PROTEIN"/>
    <property type="match status" value="1"/>
</dbReference>
<dbReference type="SUPFAM" id="SSF53335">
    <property type="entry name" value="S-adenosyl-L-methionine-dependent methyltransferases"/>
    <property type="match status" value="1"/>
</dbReference>
<dbReference type="InterPro" id="IPR029063">
    <property type="entry name" value="SAM-dependent_MTases_sf"/>
</dbReference>
<dbReference type="EMBL" id="JAQQAF010000006">
    <property type="protein sequence ID" value="KAJ8480643.1"/>
    <property type="molecule type" value="Genomic_DNA"/>
</dbReference>